<organism evidence="3 4">
    <name type="scientific">Cerasicoccus arenae</name>
    <dbReference type="NCBI Taxonomy" id="424488"/>
    <lineage>
        <taxon>Bacteria</taxon>
        <taxon>Pseudomonadati</taxon>
        <taxon>Verrucomicrobiota</taxon>
        <taxon>Opitutia</taxon>
        <taxon>Puniceicoccales</taxon>
        <taxon>Cerasicoccaceae</taxon>
        <taxon>Cerasicoccus</taxon>
    </lineage>
</organism>
<comment type="caution">
    <text evidence="3">The sequence shown here is derived from an EMBL/GenBank/DDBJ whole genome shotgun (WGS) entry which is preliminary data.</text>
</comment>
<accession>A0A8J3GDM7</accession>
<feature type="chain" id="PRO_5035220190" description="Lipoprotein" evidence="2">
    <location>
        <begin position="25"/>
        <end position="69"/>
    </location>
</feature>
<evidence type="ECO:0000313" key="3">
    <source>
        <dbReference type="EMBL" id="GHB96890.1"/>
    </source>
</evidence>
<sequence>MKYIALSILIALALAGCTSDQTPAQEKQQGKANAAMGAGATSLEASGVVDSEGGTSLLNPPKSDFSIDL</sequence>
<evidence type="ECO:0000256" key="1">
    <source>
        <dbReference type="SAM" id="MobiDB-lite"/>
    </source>
</evidence>
<gene>
    <name evidence="3" type="ORF">GCM10007047_11070</name>
</gene>
<dbReference type="PROSITE" id="PS51257">
    <property type="entry name" value="PROKAR_LIPOPROTEIN"/>
    <property type="match status" value="1"/>
</dbReference>
<keyword evidence="4" id="KW-1185">Reference proteome</keyword>
<feature type="signal peptide" evidence="2">
    <location>
        <begin position="1"/>
        <end position="24"/>
    </location>
</feature>
<feature type="region of interest" description="Disordered" evidence="1">
    <location>
        <begin position="50"/>
        <end position="69"/>
    </location>
</feature>
<protein>
    <recommendedName>
        <fullName evidence="5">Lipoprotein</fullName>
    </recommendedName>
</protein>
<dbReference type="RefSeq" id="WP_189512738.1">
    <property type="nucleotide sequence ID" value="NZ_BMXG01000005.1"/>
</dbReference>
<reference evidence="3" key="1">
    <citation type="journal article" date="2014" name="Int. J. Syst. Evol. Microbiol.">
        <title>Complete genome sequence of Corynebacterium casei LMG S-19264T (=DSM 44701T), isolated from a smear-ripened cheese.</title>
        <authorList>
            <consortium name="US DOE Joint Genome Institute (JGI-PGF)"/>
            <person name="Walter F."/>
            <person name="Albersmeier A."/>
            <person name="Kalinowski J."/>
            <person name="Ruckert C."/>
        </authorList>
    </citation>
    <scope>NUCLEOTIDE SEQUENCE</scope>
    <source>
        <strain evidence="3">KCTC 12870</strain>
    </source>
</reference>
<name>A0A8J3GDM7_9BACT</name>
<keyword evidence="2" id="KW-0732">Signal</keyword>
<proteinExistence type="predicted"/>
<dbReference type="EMBL" id="BMXG01000005">
    <property type="protein sequence ID" value="GHB96890.1"/>
    <property type="molecule type" value="Genomic_DNA"/>
</dbReference>
<evidence type="ECO:0000313" key="4">
    <source>
        <dbReference type="Proteomes" id="UP000642829"/>
    </source>
</evidence>
<dbReference type="Proteomes" id="UP000642829">
    <property type="component" value="Unassembled WGS sequence"/>
</dbReference>
<evidence type="ECO:0000256" key="2">
    <source>
        <dbReference type="SAM" id="SignalP"/>
    </source>
</evidence>
<reference evidence="3" key="2">
    <citation type="submission" date="2020-09" db="EMBL/GenBank/DDBJ databases">
        <authorList>
            <person name="Sun Q."/>
            <person name="Kim S."/>
        </authorList>
    </citation>
    <scope>NUCLEOTIDE SEQUENCE</scope>
    <source>
        <strain evidence="3">KCTC 12870</strain>
    </source>
</reference>
<evidence type="ECO:0008006" key="5">
    <source>
        <dbReference type="Google" id="ProtNLM"/>
    </source>
</evidence>
<dbReference type="AlphaFoldDB" id="A0A8J3GDM7"/>